<dbReference type="Proteomes" id="UP000247978">
    <property type="component" value="Unassembled WGS sequence"/>
</dbReference>
<comment type="caution">
    <text evidence="3">The sequence shown here is derived from an EMBL/GenBank/DDBJ whole genome shotgun (WGS) entry which is preliminary data.</text>
</comment>
<gene>
    <name evidence="3" type="ORF">DFR56_10482</name>
</gene>
<evidence type="ECO:0000256" key="2">
    <source>
        <dbReference type="SAM" id="SignalP"/>
    </source>
</evidence>
<feature type="chain" id="PRO_5015879394" evidence="2">
    <location>
        <begin position="24"/>
        <end position="232"/>
    </location>
</feature>
<feature type="signal peptide" evidence="2">
    <location>
        <begin position="1"/>
        <end position="23"/>
    </location>
</feature>
<keyword evidence="4" id="KW-1185">Reference proteome</keyword>
<evidence type="ECO:0000313" key="3">
    <source>
        <dbReference type="EMBL" id="PXW87932.1"/>
    </source>
</evidence>
<accession>A0A2V3W1I0</accession>
<feature type="region of interest" description="Disordered" evidence="1">
    <location>
        <begin position="27"/>
        <end position="86"/>
    </location>
</feature>
<dbReference type="AlphaFoldDB" id="A0A2V3W1I0"/>
<keyword evidence="2" id="KW-0732">Signal</keyword>
<feature type="compositionally biased region" description="Acidic residues" evidence="1">
    <location>
        <begin position="49"/>
        <end position="79"/>
    </location>
</feature>
<organism evidence="3 4">
    <name type="scientific">Pseudogracilibacillus auburnensis</name>
    <dbReference type="NCBI Taxonomy" id="1494959"/>
    <lineage>
        <taxon>Bacteria</taxon>
        <taxon>Bacillati</taxon>
        <taxon>Bacillota</taxon>
        <taxon>Bacilli</taxon>
        <taxon>Bacillales</taxon>
        <taxon>Bacillaceae</taxon>
        <taxon>Pseudogracilibacillus</taxon>
    </lineage>
</organism>
<feature type="compositionally biased region" description="Basic and acidic residues" evidence="1">
    <location>
        <begin position="36"/>
        <end position="48"/>
    </location>
</feature>
<dbReference type="EMBL" id="QJJQ01000004">
    <property type="protein sequence ID" value="PXW87932.1"/>
    <property type="molecule type" value="Genomic_DNA"/>
</dbReference>
<protein>
    <submittedName>
        <fullName evidence="3">Uncharacterized protein</fullName>
    </submittedName>
</protein>
<sequence length="232" mass="26333">MRLKFFVSILLIFLFLVGCSANKNSLEEEEGTVEEVNNKEEPIDKQEQESETDEETESNIEEDPRDEDVQAEQAEEQDVDNSSASYLMDNTNDYVKEVINGGQILQVITTYVGEDEGEGSWDLWETTIDGETHKFAVKEDEEGLYTGYPESEYYVDLVYPLEEGKTFENWGEVNTITKIDGTMTTEAGEFNHVVEVKTADNWTLFFAPTIGHIRSVDENGNVVSELIEIIPQ</sequence>
<name>A0A2V3W1I0_9BACI</name>
<dbReference type="PROSITE" id="PS51257">
    <property type="entry name" value="PROKAR_LIPOPROTEIN"/>
    <property type="match status" value="1"/>
</dbReference>
<reference evidence="3 4" key="1">
    <citation type="submission" date="2018-05" db="EMBL/GenBank/DDBJ databases">
        <title>Genomic Encyclopedia of Type Strains, Phase IV (KMG-IV): sequencing the most valuable type-strain genomes for metagenomic binning, comparative biology and taxonomic classification.</title>
        <authorList>
            <person name="Goeker M."/>
        </authorList>
    </citation>
    <scope>NUCLEOTIDE SEQUENCE [LARGE SCALE GENOMIC DNA]</scope>
    <source>
        <strain evidence="3 4">DSM 28556</strain>
    </source>
</reference>
<evidence type="ECO:0000256" key="1">
    <source>
        <dbReference type="SAM" id="MobiDB-lite"/>
    </source>
</evidence>
<evidence type="ECO:0000313" key="4">
    <source>
        <dbReference type="Proteomes" id="UP000247978"/>
    </source>
</evidence>
<proteinExistence type="predicted"/>
<dbReference type="RefSeq" id="WP_146214261.1">
    <property type="nucleotide sequence ID" value="NZ_JBHUHB010000001.1"/>
</dbReference>
<dbReference type="OrthoDB" id="2453732at2"/>